<accession>A0ACC2F314</accession>
<reference evidence="1" key="1">
    <citation type="submission" date="2021-05" db="EMBL/GenBank/DDBJ databases">
        <authorList>
            <person name="Pan Q."/>
            <person name="Jouanno E."/>
            <person name="Zahm M."/>
            <person name="Klopp C."/>
            <person name="Cabau C."/>
            <person name="Louis A."/>
            <person name="Berthelot C."/>
            <person name="Parey E."/>
            <person name="Roest Crollius H."/>
            <person name="Montfort J."/>
            <person name="Robinson-Rechavi M."/>
            <person name="Bouchez O."/>
            <person name="Lampietro C."/>
            <person name="Lopez Roques C."/>
            <person name="Donnadieu C."/>
            <person name="Postlethwait J."/>
            <person name="Bobe J."/>
            <person name="Dillon D."/>
            <person name="Chandos A."/>
            <person name="von Hippel F."/>
            <person name="Guiguen Y."/>
        </authorList>
    </citation>
    <scope>NUCLEOTIDE SEQUENCE</scope>
    <source>
        <strain evidence="1">YG-Jan2019</strain>
    </source>
</reference>
<keyword evidence="2" id="KW-1185">Reference proteome</keyword>
<evidence type="ECO:0000313" key="1">
    <source>
        <dbReference type="EMBL" id="KAJ7985747.1"/>
    </source>
</evidence>
<evidence type="ECO:0000313" key="2">
    <source>
        <dbReference type="Proteomes" id="UP001157502"/>
    </source>
</evidence>
<comment type="caution">
    <text evidence="1">The sequence shown here is derived from an EMBL/GenBank/DDBJ whole genome shotgun (WGS) entry which is preliminary data.</text>
</comment>
<sequence length="339" mass="36987">MNLYTIVNVVLLLQLQSFQMAVLQTRTDTPVFVFNSSMLRQPISSQASGNGEGNPLVSAEGTYEYDDPKMEEPLENQFDSQETTVEPEPPVSVASNISRAANETREDSGIQSTTITPNTTHVITSGIQSTTITPNTTHPITENADGFNFTSVETDFNKTTTMPPVNSTEASPDHSGEENGVDNYTMDNSNVTTAVTELPSDTTTTPETYPKSTNTTGPSSTDDPMMSTVVESGFTLANISDRDIVPQAAKNKNSVAWGAILATGLAVCFVAMVAYVLLKKRGRRDFMHRKLVEEFPSDPVLRLDNNDSLDLKYDGSAYYNPGLQTDHIQMANFPQGHQH</sequence>
<protein>
    <submittedName>
        <fullName evidence="1">Uncharacterized protein</fullName>
    </submittedName>
</protein>
<gene>
    <name evidence="1" type="ORF">DPEC_G00343670</name>
</gene>
<dbReference type="Proteomes" id="UP001157502">
    <property type="component" value="Chromosome 35"/>
</dbReference>
<proteinExistence type="predicted"/>
<organism evidence="1 2">
    <name type="scientific">Dallia pectoralis</name>
    <name type="common">Alaska blackfish</name>
    <dbReference type="NCBI Taxonomy" id="75939"/>
    <lineage>
        <taxon>Eukaryota</taxon>
        <taxon>Metazoa</taxon>
        <taxon>Chordata</taxon>
        <taxon>Craniata</taxon>
        <taxon>Vertebrata</taxon>
        <taxon>Euteleostomi</taxon>
        <taxon>Actinopterygii</taxon>
        <taxon>Neopterygii</taxon>
        <taxon>Teleostei</taxon>
        <taxon>Protacanthopterygii</taxon>
        <taxon>Esociformes</taxon>
        <taxon>Umbridae</taxon>
        <taxon>Dallia</taxon>
    </lineage>
</organism>
<name>A0ACC2F314_DALPE</name>
<dbReference type="EMBL" id="CM055762">
    <property type="protein sequence ID" value="KAJ7985747.1"/>
    <property type="molecule type" value="Genomic_DNA"/>
</dbReference>